<keyword evidence="2" id="KW-0227">DNA damage</keyword>
<organism evidence="6 7">
    <name type="scientific">Candidatus Raymondbacteria bacterium RIFOXYD12_FULL_49_13</name>
    <dbReference type="NCBI Taxonomy" id="1817890"/>
    <lineage>
        <taxon>Bacteria</taxon>
        <taxon>Raymondiibacteriota</taxon>
    </lineage>
</organism>
<dbReference type="SUPFAM" id="SSF54211">
    <property type="entry name" value="Ribosomal protein S5 domain 2-like"/>
    <property type="match status" value="1"/>
</dbReference>
<dbReference type="SMART" id="SM00853">
    <property type="entry name" value="MutL_C"/>
    <property type="match status" value="1"/>
</dbReference>
<dbReference type="GO" id="GO:0005524">
    <property type="term" value="F:ATP binding"/>
    <property type="evidence" value="ECO:0007669"/>
    <property type="project" value="InterPro"/>
</dbReference>
<evidence type="ECO:0000259" key="4">
    <source>
        <dbReference type="SMART" id="SM00853"/>
    </source>
</evidence>
<dbReference type="InterPro" id="IPR038973">
    <property type="entry name" value="MutL/Mlh/Pms-like"/>
</dbReference>
<dbReference type="Proteomes" id="UP000179243">
    <property type="component" value="Unassembled WGS sequence"/>
</dbReference>
<dbReference type="GO" id="GO:0006298">
    <property type="term" value="P:mismatch repair"/>
    <property type="evidence" value="ECO:0007669"/>
    <property type="project" value="InterPro"/>
</dbReference>
<dbReference type="InterPro" id="IPR036890">
    <property type="entry name" value="HATPase_C_sf"/>
</dbReference>
<dbReference type="SUPFAM" id="SSF55874">
    <property type="entry name" value="ATPase domain of HSP90 chaperone/DNA topoisomerase II/histidine kinase"/>
    <property type="match status" value="1"/>
</dbReference>
<dbReference type="InterPro" id="IPR013507">
    <property type="entry name" value="DNA_mismatch_S5_2-like"/>
</dbReference>
<dbReference type="GO" id="GO:0032300">
    <property type="term" value="C:mismatch repair complex"/>
    <property type="evidence" value="ECO:0007669"/>
    <property type="project" value="InterPro"/>
</dbReference>
<dbReference type="CDD" id="cd16926">
    <property type="entry name" value="HATPase_MutL-MLH-PMS-like"/>
    <property type="match status" value="1"/>
</dbReference>
<dbReference type="GO" id="GO:0140664">
    <property type="term" value="F:ATP-dependent DNA damage sensor activity"/>
    <property type="evidence" value="ECO:0007669"/>
    <property type="project" value="InterPro"/>
</dbReference>
<sequence>MENALDAGATRVVLELKAAGSESITVSDNGLGINKVDAELVFERYATSKIHTIDDLNNLETMGFRGEALSSIAAIAVVEVLTRVQEDATATFLRKRPGDALEIREASRTRGTTITVRDVFFNVPARKKFQKSGSAELTRIIALFSSLAVANSSVAFVLVTDGKERINLPAVQDPRERIGGVFGASLEKSLLYAEYNDEACSVKTYFSNLDVTRSNRSGQLFFINRRPIENRSFYQGVHLGYRDTLPAGRFPIAFVFITLNPVEIDVNAHPAKKEVRFSDESRIVRAISRSIMAGFQKTSVYHTWKTPSGNNAGTAPTVFPAARVAATLPDAPSLFSASGKGLGQNEASAMPVETVSAGPAPHKLLIPYFQLHDTYILCQIKNGLLIIDQHVAHERILYEKALRDLEHADEALAQQLLFPVTLDLSIEQKLLAHEYGDFFATMGFSMRFLSGNTLLVDGVPARLKDNPVKAMVLDILDELTKEVPDKHSLDKHFARSFACGAAIKAGTPLMLEEINALVDQLFQCENPYTCPHGRPVVVQIPLDEINRRFMRP</sequence>
<dbReference type="PANTHER" id="PTHR10073:SF12">
    <property type="entry name" value="DNA MISMATCH REPAIR PROTEIN MLH1"/>
    <property type="match status" value="1"/>
</dbReference>
<feature type="domain" description="MutL C-terminal dimerisation" evidence="4">
    <location>
        <begin position="367"/>
        <end position="509"/>
    </location>
</feature>
<dbReference type="PROSITE" id="PS00058">
    <property type="entry name" value="DNA_MISMATCH_REPAIR_1"/>
    <property type="match status" value="1"/>
</dbReference>
<dbReference type="PANTHER" id="PTHR10073">
    <property type="entry name" value="DNA MISMATCH REPAIR PROTEIN MLH, PMS, MUTL"/>
    <property type="match status" value="1"/>
</dbReference>
<evidence type="ECO:0000313" key="6">
    <source>
        <dbReference type="EMBL" id="OGK01403.1"/>
    </source>
</evidence>
<dbReference type="InterPro" id="IPR042121">
    <property type="entry name" value="MutL_C_regsub"/>
</dbReference>
<dbReference type="InterPro" id="IPR037198">
    <property type="entry name" value="MutL_C_sf"/>
</dbReference>
<dbReference type="InterPro" id="IPR014762">
    <property type="entry name" value="DNA_mismatch_repair_CS"/>
</dbReference>
<dbReference type="SMART" id="SM01340">
    <property type="entry name" value="DNA_mis_repair"/>
    <property type="match status" value="1"/>
</dbReference>
<comment type="similarity">
    <text evidence="1">Belongs to the DNA mismatch repair MutL/HexB family.</text>
</comment>
<comment type="caution">
    <text evidence="6">The sequence shown here is derived from an EMBL/GenBank/DDBJ whole genome shotgun (WGS) entry which is preliminary data.</text>
</comment>
<dbReference type="Pfam" id="PF01119">
    <property type="entry name" value="DNA_mis_repair"/>
    <property type="match status" value="1"/>
</dbReference>
<dbReference type="SUPFAM" id="SSF118116">
    <property type="entry name" value="DNA mismatch repair protein MutL"/>
    <property type="match status" value="1"/>
</dbReference>
<dbReference type="AlphaFoldDB" id="A0A1F7F4A6"/>
<gene>
    <name evidence="6" type="ORF">A2519_14940</name>
</gene>
<accession>A0A1F7F4A6</accession>
<dbReference type="Gene3D" id="3.30.1540.20">
    <property type="entry name" value="MutL, C-terminal domain, dimerisation subdomain"/>
    <property type="match status" value="1"/>
</dbReference>
<protein>
    <recommendedName>
        <fullName evidence="8">DNA mismatch repair protein MutL</fullName>
    </recommendedName>
</protein>
<keyword evidence="3" id="KW-0234">DNA repair</keyword>
<feature type="domain" description="DNA mismatch repair protein S5" evidence="5">
    <location>
        <begin position="178"/>
        <end position="296"/>
    </location>
</feature>
<dbReference type="InterPro" id="IPR042120">
    <property type="entry name" value="MutL_C_dimsub"/>
</dbReference>
<dbReference type="Gene3D" id="3.30.565.10">
    <property type="entry name" value="Histidine kinase-like ATPase, C-terminal domain"/>
    <property type="match status" value="1"/>
</dbReference>
<dbReference type="CDD" id="cd00782">
    <property type="entry name" value="MutL_Trans"/>
    <property type="match status" value="1"/>
</dbReference>
<evidence type="ECO:0000313" key="7">
    <source>
        <dbReference type="Proteomes" id="UP000179243"/>
    </source>
</evidence>
<dbReference type="Pfam" id="PF13589">
    <property type="entry name" value="HATPase_c_3"/>
    <property type="match status" value="1"/>
</dbReference>
<reference evidence="6 7" key="1">
    <citation type="journal article" date="2016" name="Nat. Commun.">
        <title>Thousands of microbial genomes shed light on interconnected biogeochemical processes in an aquifer system.</title>
        <authorList>
            <person name="Anantharaman K."/>
            <person name="Brown C.T."/>
            <person name="Hug L.A."/>
            <person name="Sharon I."/>
            <person name="Castelle C.J."/>
            <person name="Probst A.J."/>
            <person name="Thomas B.C."/>
            <person name="Singh A."/>
            <person name="Wilkins M.J."/>
            <person name="Karaoz U."/>
            <person name="Brodie E.L."/>
            <person name="Williams K.H."/>
            <person name="Hubbard S.S."/>
            <person name="Banfield J.F."/>
        </authorList>
    </citation>
    <scope>NUCLEOTIDE SEQUENCE [LARGE SCALE GENOMIC DNA]</scope>
</reference>
<dbReference type="NCBIfam" id="TIGR00585">
    <property type="entry name" value="mutl"/>
    <property type="match status" value="1"/>
</dbReference>
<name>A0A1F7F4A6_UNCRA</name>
<evidence type="ECO:0000256" key="2">
    <source>
        <dbReference type="ARBA" id="ARBA00022763"/>
    </source>
</evidence>
<dbReference type="InterPro" id="IPR014790">
    <property type="entry name" value="MutL_C"/>
</dbReference>
<dbReference type="Gene3D" id="3.30.1370.100">
    <property type="entry name" value="MutL, C-terminal domain, regulatory subdomain"/>
    <property type="match status" value="1"/>
</dbReference>
<dbReference type="EMBL" id="MFYX01000126">
    <property type="protein sequence ID" value="OGK01403.1"/>
    <property type="molecule type" value="Genomic_DNA"/>
</dbReference>
<dbReference type="Pfam" id="PF08676">
    <property type="entry name" value="MutL_C"/>
    <property type="match status" value="1"/>
</dbReference>
<dbReference type="InterPro" id="IPR020568">
    <property type="entry name" value="Ribosomal_Su5_D2-typ_SF"/>
</dbReference>
<evidence type="ECO:0000256" key="3">
    <source>
        <dbReference type="ARBA" id="ARBA00023204"/>
    </source>
</evidence>
<evidence type="ECO:0008006" key="8">
    <source>
        <dbReference type="Google" id="ProtNLM"/>
    </source>
</evidence>
<proteinExistence type="inferred from homology"/>
<dbReference type="Gene3D" id="3.30.230.10">
    <property type="match status" value="1"/>
</dbReference>
<evidence type="ECO:0000256" key="1">
    <source>
        <dbReference type="ARBA" id="ARBA00006082"/>
    </source>
</evidence>
<dbReference type="InterPro" id="IPR002099">
    <property type="entry name" value="MutL/Mlh/PMS"/>
</dbReference>
<dbReference type="GO" id="GO:0030983">
    <property type="term" value="F:mismatched DNA binding"/>
    <property type="evidence" value="ECO:0007669"/>
    <property type="project" value="InterPro"/>
</dbReference>
<dbReference type="GO" id="GO:0016887">
    <property type="term" value="F:ATP hydrolysis activity"/>
    <property type="evidence" value="ECO:0007669"/>
    <property type="project" value="InterPro"/>
</dbReference>
<evidence type="ECO:0000259" key="5">
    <source>
        <dbReference type="SMART" id="SM01340"/>
    </source>
</evidence>
<dbReference type="InterPro" id="IPR014721">
    <property type="entry name" value="Ribsml_uS5_D2-typ_fold_subgr"/>
</dbReference>